<sequence>MSKTFFLTLFLFFYLAGCAFGQTKFEKESRLKIRQVPLQARLFVDSLGFQQKVKWYYEQNLQGNSIEAKFKVERKLYSVEFDTVGNLQDIEIGIGWQDMPAATIENICTALHAQYTSFTIHKIQVQYKGEPSALLSLLNKRQTEEPYTTNYELIVKGRIGRNVKLYEITFNQLGILTDTAEIIFRNTDNLQY</sequence>
<organism evidence="1 2">
    <name type="scientific">Rhodocytophaga aerolata</name>
    <dbReference type="NCBI Taxonomy" id="455078"/>
    <lineage>
        <taxon>Bacteria</taxon>
        <taxon>Pseudomonadati</taxon>
        <taxon>Bacteroidota</taxon>
        <taxon>Cytophagia</taxon>
        <taxon>Cytophagales</taxon>
        <taxon>Rhodocytophagaceae</taxon>
        <taxon>Rhodocytophaga</taxon>
    </lineage>
</organism>
<name>A0ABT8RK34_9BACT</name>
<gene>
    <name evidence="1" type="ORF">Q0590_33295</name>
</gene>
<comment type="caution">
    <text evidence="1">The sequence shown here is derived from an EMBL/GenBank/DDBJ whole genome shotgun (WGS) entry which is preliminary data.</text>
</comment>
<evidence type="ECO:0000313" key="2">
    <source>
        <dbReference type="Proteomes" id="UP001168528"/>
    </source>
</evidence>
<dbReference type="RefSeq" id="WP_302041996.1">
    <property type="nucleotide sequence ID" value="NZ_JAUKPO010000046.1"/>
</dbReference>
<protein>
    <submittedName>
        <fullName evidence="1">Uncharacterized protein</fullName>
    </submittedName>
</protein>
<dbReference type="Proteomes" id="UP001168528">
    <property type="component" value="Unassembled WGS sequence"/>
</dbReference>
<dbReference type="EMBL" id="JAUKPO010000046">
    <property type="protein sequence ID" value="MDO1451197.1"/>
    <property type="molecule type" value="Genomic_DNA"/>
</dbReference>
<evidence type="ECO:0000313" key="1">
    <source>
        <dbReference type="EMBL" id="MDO1451197.1"/>
    </source>
</evidence>
<keyword evidence="2" id="KW-1185">Reference proteome</keyword>
<proteinExistence type="predicted"/>
<dbReference type="SUPFAM" id="SSF160574">
    <property type="entry name" value="BT0923-like"/>
    <property type="match status" value="1"/>
</dbReference>
<accession>A0ABT8RK34</accession>
<reference evidence="1" key="1">
    <citation type="submission" date="2023-07" db="EMBL/GenBank/DDBJ databases">
        <title>The genome sequence of Rhodocytophaga aerolata KACC 12507.</title>
        <authorList>
            <person name="Zhang X."/>
        </authorList>
    </citation>
    <scope>NUCLEOTIDE SEQUENCE</scope>
    <source>
        <strain evidence="1">KACC 12507</strain>
    </source>
</reference>